<dbReference type="PROSITE" id="PS00292">
    <property type="entry name" value="CYCLINS"/>
    <property type="match status" value="1"/>
</dbReference>
<dbReference type="Pfam" id="PF02984">
    <property type="entry name" value="Cyclin_C"/>
    <property type="match status" value="1"/>
</dbReference>
<evidence type="ECO:0000259" key="8">
    <source>
        <dbReference type="SMART" id="SM01332"/>
    </source>
</evidence>
<dbReference type="EMBL" id="CAJFCJ010000006">
    <property type="protein sequence ID" value="CAD5116236.1"/>
    <property type="molecule type" value="Genomic_DNA"/>
</dbReference>
<dbReference type="InterPro" id="IPR048258">
    <property type="entry name" value="Cyclins_cyclin-box"/>
</dbReference>
<evidence type="ECO:0000256" key="4">
    <source>
        <dbReference type="ARBA" id="ARBA00023306"/>
    </source>
</evidence>
<dbReference type="InterPro" id="IPR006671">
    <property type="entry name" value="Cyclin_N"/>
</dbReference>
<feature type="compositionally biased region" description="Basic and acidic residues" evidence="6">
    <location>
        <begin position="1"/>
        <end position="15"/>
    </location>
</feature>
<dbReference type="PANTHER" id="PTHR10177">
    <property type="entry name" value="CYCLINS"/>
    <property type="match status" value="1"/>
</dbReference>
<dbReference type="CDD" id="cd20504">
    <property type="entry name" value="CYCLIN_CCNA_rpt1"/>
    <property type="match status" value="1"/>
</dbReference>
<dbReference type="AlphaFoldDB" id="A0A7I8VLN0"/>
<evidence type="ECO:0000256" key="1">
    <source>
        <dbReference type="ARBA" id="ARBA00022618"/>
    </source>
</evidence>
<evidence type="ECO:0000256" key="6">
    <source>
        <dbReference type="SAM" id="MobiDB-lite"/>
    </source>
</evidence>
<sequence length="464" mass="52709">MYRVDENHGQEVVKMEEEDSAKPPASKRAALSTLTNVQPRVQPFRAAKANQIKVVTDKGGLKIKNNDENAQPGRKEFRNPPFAIFRENQEIRETKQLKRSAFGTIPTDINKCKPSPIKHDLKLLNPIVSALPPALDSDGVGQIDLKKSDLDTPYVGCSGHSAMLVDDSSPFAPPSELRRNSFSANKLISDPTELREISFRCEDYATDILRNLKQSELSHSPRPDYLTKQPDITNNMRLILVDWLVEVAEEYKMKRETLCLAVNYVDRFLSVMSVFRSKLQLVGAAAMFIASKYEEIYPPDVNEFVYITDDTYTKNQVLKMEQLILKTLMFELVSPTSNLFAEIFCCRLRIKHRAHSLVMYFVEMAELDAESFLQYKMSHIAASSVFLSGIILDQLESMNDFEHVTGYTRAELRQCMGDLYKAMCINGHLVQKAVFDKFHAIAKITPPPSLFGLEREKILGELKK</sequence>
<evidence type="ECO:0000256" key="2">
    <source>
        <dbReference type="ARBA" id="ARBA00022776"/>
    </source>
</evidence>
<evidence type="ECO:0000256" key="5">
    <source>
        <dbReference type="RuleBase" id="RU000383"/>
    </source>
</evidence>
<keyword evidence="1" id="KW-0132">Cell division</keyword>
<keyword evidence="2" id="KW-0498">Mitosis</keyword>
<evidence type="ECO:0000313" key="10">
    <source>
        <dbReference type="Proteomes" id="UP000549394"/>
    </source>
</evidence>
<keyword evidence="4" id="KW-0131">Cell cycle</keyword>
<gene>
    <name evidence="9" type="ORF">DGYR_LOCUS4877</name>
</gene>
<comment type="similarity">
    <text evidence="5">Belongs to the cyclin family.</text>
</comment>
<feature type="domain" description="Cyclin C-terminal" evidence="8">
    <location>
        <begin position="335"/>
        <end position="447"/>
    </location>
</feature>
<feature type="domain" description="Cyclin-like" evidence="7">
    <location>
        <begin position="339"/>
        <end position="421"/>
    </location>
</feature>
<proteinExistence type="inferred from homology"/>
<evidence type="ECO:0000313" key="9">
    <source>
        <dbReference type="EMBL" id="CAD5116236.1"/>
    </source>
</evidence>
<dbReference type="OrthoDB" id="5590282at2759"/>
<reference evidence="9 10" key="1">
    <citation type="submission" date="2020-08" db="EMBL/GenBank/DDBJ databases">
        <authorList>
            <person name="Hejnol A."/>
        </authorList>
    </citation>
    <scope>NUCLEOTIDE SEQUENCE [LARGE SCALE GENOMIC DNA]</scope>
</reference>
<dbReference type="Gene3D" id="1.10.472.10">
    <property type="entry name" value="Cyclin-like"/>
    <property type="match status" value="2"/>
</dbReference>
<dbReference type="InterPro" id="IPR004367">
    <property type="entry name" value="Cyclin_C-dom"/>
</dbReference>
<name>A0A7I8VLN0_9ANNE</name>
<dbReference type="Proteomes" id="UP000549394">
    <property type="component" value="Unassembled WGS sequence"/>
</dbReference>
<keyword evidence="10" id="KW-1185">Reference proteome</keyword>
<dbReference type="SMART" id="SM00385">
    <property type="entry name" value="CYCLIN"/>
    <property type="match status" value="2"/>
</dbReference>
<accession>A0A7I8VLN0</accession>
<feature type="region of interest" description="Disordered" evidence="6">
    <location>
        <begin position="1"/>
        <end position="27"/>
    </location>
</feature>
<evidence type="ECO:0000259" key="7">
    <source>
        <dbReference type="SMART" id="SM00385"/>
    </source>
</evidence>
<comment type="caution">
    <text evidence="9">The sequence shown here is derived from an EMBL/GenBank/DDBJ whole genome shotgun (WGS) entry which is preliminary data.</text>
</comment>
<dbReference type="InterPro" id="IPR013763">
    <property type="entry name" value="Cyclin-like_dom"/>
</dbReference>
<dbReference type="Pfam" id="PF00134">
    <property type="entry name" value="Cyclin_N"/>
    <property type="match status" value="1"/>
</dbReference>
<dbReference type="FunFam" id="1.10.472.10:FF:000001">
    <property type="entry name" value="G2/mitotic-specific cyclin"/>
    <property type="match status" value="1"/>
</dbReference>
<dbReference type="InterPro" id="IPR039361">
    <property type="entry name" value="Cyclin"/>
</dbReference>
<dbReference type="SUPFAM" id="SSF47954">
    <property type="entry name" value="Cyclin-like"/>
    <property type="match status" value="2"/>
</dbReference>
<dbReference type="SMART" id="SM01332">
    <property type="entry name" value="Cyclin_C"/>
    <property type="match status" value="1"/>
</dbReference>
<keyword evidence="3 5" id="KW-0195">Cyclin</keyword>
<dbReference type="InterPro" id="IPR036915">
    <property type="entry name" value="Cyclin-like_sf"/>
</dbReference>
<protein>
    <submittedName>
        <fullName evidence="9">DgyrCDS5147</fullName>
    </submittedName>
</protein>
<dbReference type="GO" id="GO:0016538">
    <property type="term" value="F:cyclin-dependent protein serine/threonine kinase regulator activity"/>
    <property type="evidence" value="ECO:0007669"/>
    <property type="project" value="InterPro"/>
</dbReference>
<organism evidence="9 10">
    <name type="scientific">Dimorphilus gyrociliatus</name>
    <dbReference type="NCBI Taxonomy" id="2664684"/>
    <lineage>
        <taxon>Eukaryota</taxon>
        <taxon>Metazoa</taxon>
        <taxon>Spiralia</taxon>
        <taxon>Lophotrochozoa</taxon>
        <taxon>Annelida</taxon>
        <taxon>Polychaeta</taxon>
        <taxon>Polychaeta incertae sedis</taxon>
        <taxon>Dinophilidae</taxon>
        <taxon>Dimorphilus</taxon>
    </lineage>
</organism>
<feature type="domain" description="Cyclin-like" evidence="7">
    <location>
        <begin position="242"/>
        <end position="326"/>
    </location>
</feature>
<evidence type="ECO:0000256" key="3">
    <source>
        <dbReference type="ARBA" id="ARBA00023127"/>
    </source>
</evidence>
<dbReference type="GO" id="GO:0044772">
    <property type="term" value="P:mitotic cell cycle phase transition"/>
    <property type="evidence" value="ECO:0007669"/>
    <property type="project" value="InterPro"/>
</dbReference>
<dbReference type="GO" id="GO:0051301">
    <property type="term" value="P:cell division"/>
    <property type="evidence" value="ECO:0007669"/>
    <property type="project" value="UniProtKB-KW"/>
</dbReference>